<reference evidence="2 3" key="1">
    <citation type="submission" date="2023-06" db="EMBL/GenBank/DDBJ databases">
        <title>Black Yeasts Isolated from many extreme environments.</title>
        <authorList>
            <person name="Coleine C."/>
            <person name="Stajich J.E."/>
            <person name="Selbmann L."/>
        </authorList>
    </citation>
    <scope>NUCLEOTIDE SEQUENCE [LARGE SCALE GENOMIC DNA]</scope>
    <source>
        <strain evidence="2 3">CCFEE 5887</strain>
    </source>
</reference>
<dbReference type="InterPro" id="IPR052523">
    <property type="entry name" value="Trichothecene_AcTrans"/>
</dbReference>
<comment type="caution">
    <text evidence="2">The sequence shown here is derived from an EMBL/GenBank/DDBJ whole genome shotgun (WGS) entry which is preliminary data.</text>
</comment>
<evidence type="ECO:0000259" key="1">
    <source>
        <dbReference type="Pfam" id="PF13673"/>
    </source>
</evidence>
<dbReference type="InterPro" id="IPR016181">
    <property type="entry name" value="Acyl_CoA_acyltransferase"/>
</dbReference>
<evidence type="ECO:0000313" key="3">
    <source>
        <dbReference type="Proteomes" id="UP001345827"/>
    </source>
</evidence>
<dbReference type="PANTHER" id="PTHR42791:SF1">
    <property type="entry name" value="N-ACETYLTRANSFERASE DOMAIN-CONTAINING PROTEIN"/>
    <property type="match status" value="1"/>
</dbReference>
<feature type="domain" description="N-acetyltransferase" evidence="1">
    <location>
        <begin position="148"/>
        <end position="208"/>
    </location>
</feature>
<dbReference type="Pfam" id="PF13673">
    <property type="entry name" value="Acetyltransf_10"/>
    <property type="match status" value="1"/>
</dbReference>
<dbReference type="PANTHER" id="PTHR42791">
    <property type="entry name" value="GNAT FAMILY ACETYLTRANSFERASE"/>
    <property type="match status" value="1"/>
</dbReference>
<evidence type="ECO:0000313" key="2">
    <source>
        <dbReference type="EMBL" id="KAK5537835.1"/>
    </source>
</evidence>
<gene>
    <name evidence="2" type="ORF">LTR25_005087</name>
</gene>
<protein>
    <recommendedName>
        <fullName evidence="1">N-acetyltransferase domain-containing protein</fullName>
    </recommendedName>
</protein>
<sequence>MPLVLRPGEDADATRMAEIERTAFADNKLTPFLFPGPFPDDALEKRAEGLIAQRQNDPTTRWVKVVDTDTNTDELVAYAKWNIMDKLRDPEPSRQEFGPGCNIEMCKEYFGGIYRKRAELMGGKAYCCKLMGSHPLFVCTAYVDRFLSSYSVLDLLQTDPQYQGRGAGGMLIQFGLDMADQLRVPAYLESSPNAHGLYYRYEFRDIGQFTLNPKWNYGDADGTIYFMIRDVPEPK</sequence>
<dbReference type="Gene3D" id="3.40.630.30">
    <property type="match status" value="1"/>
</dbReference>
<dbReference type="InterPro" id="IPR000182">
    <property type="entry name" value="GNAT_dom"/>
</dbReference>
<accession>A0AAV9QB60</accession>
<name>A0AAV9QB60_9PEZI</name>
<dbReference type="Proteomes" id="UP001345827">
    <property type="component" value="Unassembled WGS sequence"/>
</dbReference>
<dbReference type="CDD" id="cd04301">
    <property type="entry name" value="NAT_SF"/>
    <property type="match status" value="1"/>
</dbReference>
<dbReference type="EMBL" id="JAXLQG010000007">
    <property type="protein sequence ID" value="KAK5537835.1"/>
    <property type="molecule type" value="Genomic_DNA"/>
</dbReference>
<proteinExistence type="predicted"/>
<keyword evidence="3" id="KW-1185">Reference proteome</keyword>
<organism evidence="2 3">
    <name type="scientific">Vermiconidia calcicola</name>
    <dbReference type="NCBI Taxonomy" id="1690605"/>
    <lineage>
        <taxon>Eukaryota</taxon>
        <taxon>Fungi</taxon>
        <taxon>Dikarya</taxon>
        <taxon>Ascomycota</taxon>
        <taxon>Pezizomycotina</taxon>
        <taxon>Dothideomycetes</taxon>
        <taxon>Dothideomycetidae</taxon>
        <taxon>Mycosphaerellales</taxon>
        <taxon>Extremaceae</taxon>
        <taxon>Vermiconidia</taxon>
    </lineage>
</organism>
<dbReference type="SUPFAM" id="SSF55729">
    <property type="entry name" value="Acyl-CoA N-acyltransferases (Nat)"/>
    <property type="match status" value="1"/>
</dbReference>
<dbReference type="AlphaFoldDB" id="A0AAV9QB60"/>